<evidence type="ECO:0000313" key="1">
    <source>
        <dbReference type="EMBL" id="MQM05427.1"/>
    </source>
</evidence>
<dbReference type="AlphaFoldDB" id="A0A843WDB9"/>
<keyword evidence="2" id="KW-1185">Reference proteome</keyword>
<feature type="non-terminal residue" evidence="1">
    <location>
        <position position="1"/>
    </location>
</feature>
<sequence length="92" mass="10014">MLASSPPKARGNRGSPKVLDQLGLEAKLEGLRATVEAFIKPGHDGLEYDNFESLYRSLGDAFFEGIRVGEGVGDLDATKSDLEGVFKWSTRK</sequence>
<accession>A0A843WDB9</accession>
<protein>
    <submittedName>
        <fullName evidence="1">Uncharacterized protein</fullName>
    </submittedName>
</protein>
<reference evidence="1" key="1">
    <citation type="submission" date="2017-07" db="EMBL/GenBank/DDBJ databases">
        <title>Taro Niue Genome Assembly and Annotation.</title>
        <authorList>
            <person name="Atibalentja N."/>
            <person name="Keating K."/>
            <person name="Fields C.J."/>
        </authorList>
    </citation>
    <scope>NUCLEOTIDE SEQUENCE</scope>
    <source>
        <strain evidence="1">Niue_2</strain>
        <tissue evidence="1">Leaf</tissue>
    </source>
</reference>
<comment type="caution">
    <text evidence="1">The sequence shown here is derived from an EMBL/GenBank/DDBJ whole genome shotgun (WGS) entry which is preliminary data.</text>
</comment>
<dbReference type="EMBL" id="NMUH01003410">
    <property type="protein sequence ID" value="MQM05427.1"/>
    <property type="molecule type" value="Genomic_DNA"/>
</dbReference>
<dbReference type="Proteomes" id="UP000652761">
    <property type="component" value="Unassembled WGS sequence"/>
</dbReference>
<dbReference type="OrthoDB" id="26525at2759"/>
<organism evidence="1 2">
    <name type="scientific">Colocasia esculenta</name>
    <name type="common">Wild taro</name>
    <name type="synonym">Arum esculentum</name>
    <dbReference type="NCBI Taxonomy" id="4460"/>
    <lineage>
        <taxon>Eukaryota</taxon>
        <taxon>Viridiplantae</taxon>
        <taxon>Streptophyta</taxon>
        <taxon>Embryophyta</taxon>
        <taxon>Tracheophyta</taxon>
        <taxon>Spermatophyta</taxon>
        <taxon>Magnoliopsida</taxon>
        <taxon>Liliopsida</taxon>
        <taxon>Araceae</taxon>
        <taxon>Aroideae</taxon>
        <taxon>Colocasieae</taxon>
        <taxon>Colocasia</taxon>
    </lineage>
</organism>
<evidence type="ECO:0000313" key="2">
    <source>
        <dbReference type="Proteomes" id="UP000652761"/>
    </source>
</evidence>
<proteinExistence type="predicted"/>
<gene>
    <name evidence="1" type="ORF">Taro_038229</name>
</gene>
<name>A0A843WDB9_COLES</name>